<comment type="similarity">
    <text evidence="8">Belongs to the radical SAM superfamily. 7-carboxy-7-deazaguanine synthase family.</text>
</comment>
<name>A0A0W1AIS4_9GAMM</name>
<evidence type="ECO:0000256" key="3">
    <source>
        <dbReference type="ARBA" id="ARBA00022723"/>
    </source>
</evidence>
<organism evidence="10 11">
    <name type="scientific">Legionella worsleiensis</name>
    <dbReference type="NCBI Taxonomy" id="45076"/>
    <lineage>
        <taxon>Bacteria</taxon>
        <taxon>Pseudomonadati</taxon>
        <taxon>Pseudomonadota</taxon>
        <taxon>Gammaproteobacteria</taxon>
        <taxon>Legionellales</taxon>
        <taxon>Legionellaceae</taxon>
        <taxon>Legionella</taxon>
    </lineage>
</organism>
<proteinExistence type="inferred from homology"/>
<dbReference type="InterPro" id="IPR007197">
    <property type="entry name" value="rSAM"/>
</dbReference>
<keyword evidence="5 8" id="KW-0408">Iron</keyword>
<comment type="pathway">
    <text evidence="8">Purine metabolism; 7-cyano-7-deazaguanine biosynthesis.</text>
</comment>
<evidence type="ECO:0000256" key="2">
    <source>
        <dbReference type="ARBA" id="ARBA00022691"/>
    </source>
</evidence>
<comment type="cofactor">
    <cofactor evidence="8">
        <name>S-adenosyl-L-methionine</name>
        <dbReference type="ChEBI" id="CHEBI:59789"/>
    </cofactor>
    <text evidence="8">Binds 1 S-adenosyl-L-methionine per subunit.</text>
</comment>
<dbReference type="InterPro" id="IPR013785">
    <property type="entry name" value="Aldolase_TIM"/>
</dbReference>
<feature type="binding site" evidence="8">
    <location>
        <position position="40"/>
    </location>
    <ligand>
        <name>[4Fe-4S] cluster</name>
        <dbReference type="ChEBI" id="CHEBI:49883"/>
        <note>4Fe-4S-S-AdoMet</note>
    </ligand>
</feature>
<feature type="binding site" evidence="8">
    <location>
        <position position="43"/>
    </location>
    <ligand>
        <name>[4Fe-4S] cluster</name>
        <dbReference type="ChEBI" id="CHEBI:49883"/>
        <note>4Fe-4S-S-AdoMet</note>
    </ligand>
</feature>
<keyword evidence="8" id="KW-0671">Queuosine biosynthesis</keyword>
<feature type="binding site" evidence="8">
    <location>
        <position position="45"/>
    </location>
    <ligand>
        <name>Mg(2+)</name>
        <dbReference type="ChEBI" id="CHEBI:18420"/>
    </ligand>
</feature>
<comment type="caution">
    <text evidence="10">The sequence shown here is derived from an EMBL/GenBank/DDBJ whole genome shotgun (WGS) entry which is preliminary data.</text>
</comment>
<protein>
    <recommendedName>
        <fullName evidence="8">7-carboxy-7-deazaguanine synthase</fullName>
        <shortName evidence="8">CDG synthase</shortName>
        <ecNumber evidence="8">4.3.99.3</ecNumber>
    </recommendedName>
    <alternativeName>
        <fullName evidence="8">Queuosine biosynthesis protein QueE</fullName>
    </alternativeName>
</protein>
<dbReference type="Proteomes" id="UP000054662">
    <property type="component" value="Unassembled WGS sequence"/>
</dbReference>
<keyword evidence="3 8" id="KW-0479">Metal-binding</keyword>
<accession>A0A0W1AIS4</accession>
<sequence length="217" mass="24384">MKILGNQLRITEIFHSLQGESVTVGLPTVFVRLTGCPLRCQYCDTAYAFSGGTVRELDEVLATIASFNCKRVCVTGGEPLAQPGCLTLMERLCDENYQVSIETSGARDISKIDSRVMIVMDLKTPDSLEVDKNLFANLDYLKPSDQIKFVLCSRNDYEWACALVKEHGLADRVQLLFSPSWNQLNPTDLANWIVEDNISVRFQLQLHKILWNDAPGH</sequence>
<feature type="domain" description="Radical SAM core" evidence="9">
    <location>
        <begin position="23"/>
        <end position="213"/>
    </location>
</feature>
<dbReference type="Pfam" id="PF04055">
    <property type="entry name" value="Radical_SAM"/>
    <property type="match status" value="1"/>
</dbReference>
<feature type="binding site" evidence="8">
    <location>
        <begin position="42"/>
        <end position="44"/>
    </location>
    <ligand>
        <name>S-adenosyl-L-methionine</name>
        <dbReference type="ChEBI" id="CHEBI:59789"/>
    </ligand>
</feature>
<dbReference type="Gene3D" id="3.20.20.70">
    <property type="entry name" value="Aldolase class I"/>
    <property type="match status" value="1"/>
</dbReference>
<keyword evidence="11" id="KW-1185">Reference proteome</keyword>
<keyword evidence="4 8" id="KW-0460">Magnesium</keyword>
<dbReference type="AlphaFoldDB" id="A0A0W1AIS4"/>
<evidence type="ECO:0000256" key="8">
    <source>
        <dbReference type="HAMAP-Rule" id="MF_00917"/>
    </source>
</evidence>
<gene>
    <name evidence="8" type="primary">queE</name>
    <name evidence="10" type="ORF">Lwor_0780</name>
</gene>
<dbReference type="PANTHER" id="PTHR42836">
    <property type="entry name" value="7-CARBOXY-7-DEAZAGUANINE SYNTHASE"/>
    <property type="match status" value="1"/>
</dbReference>
<evidence type="ECO:0000313" key="10">
    <source>
        <dbReference type="EMBL" id="KTD81279.1"/>
    </source>
</evidence>
<evidence type="ECO:0000313" key="11">
    <source>
        <dbReference type="Proteomes" id="UP000054662"/>
    </source>
</evidence>
<evidence type="ECO:0000256" key="5">
    <source>
        <dbReference type="ARBA" id="ARBA00023004"/>
    </source>
</evidence>
<dbReference type="NCBIfam" id="TIGR04349">
    <property type="entry name" value="rSAM_QueE_gams"/>
    <property type="match status" value="1"/>
</dbReference>
<keyword evidence="1 8" id="KW-0004">4Fe-4S</keyword>
<evidence type="ECO:0000256" key="6">
    <source>
        <dbReference type="ARBA" id="ARBA00023014"/>
    </source>
</evidence>
<feature type="binding site" evidence="8">
    <location>
        <position position="75"/>
    </location>
    <ligand>
        <name>substrate</name>
    </ligand>
</feature>
<feature type="binding site" evidence="8">
    <location>
        <position position="32"/>
    </location>
    <ligand>
        <name>substrate</name>
    </ligand>
</feature>
<dbReference type="UniPathway" id="UPA00391"/>
<dbReference type="EC" id="4.3.99.3" evidence="8"/>
<dbReference type="InterPro" id="IPR024924">
    <property type="entry name" value="7-CO-7-deazaguanine_synth-like"/>
</dbReference>
<feature type="binding site" evidence="8">
    <location>
        <begin position="17"/>
        <end position="19"/>
    </location>
    <ligand>
        <name>substrate</name>
    </ligand>
</feature>
<dbReference type="GO" id="GO:0016840">
    <property type="term" value="F:carbon-nitrogen lyase activity"/>
    <property type="evidence" value="ECO:0007669"/>
    <property type="project" value="UniProtKB-UniRule"/>
</dbReference>
<comment type="catalytic activity">
    <reaction evidence="8">
        <text>6-carboxy-5,6,7,8-tetrahydropterin + H(+) = 7-carboxy-7-carbaguanine + NH4(+)</text>
        <dbReference type="Rhea" id="RHEA:27974"/>
        <dbReference type="ChEBI" id="CHEBI:15378"/>
        <dbReference type="ChEBI" id="CHEBI:28938"/>
        <dbReference type="ChEBI" id="CHEBI:61032"/>
        <dbReference type="ChEBI" id="CHEBI:61036"/>
        <dbReference type="EC" id="4.3.99.3"/>
    </reaction>
</comment>
<dbReference type="RefSeq" id="WP_058492610.1">
    <property type="nucleotide sequence ID" value="NZ_CBCRUR010000016.1"/>
</dbReference>
<dbReference type="InterPro" id="IPR058240">
    <property type="entry name" value="rSAM_sf"/>
</dbReference>
<dbReference type="PANTHER" id="PTHR42836:SF1">
    <property type="entry name" value="7-CARBOXY-7-DEAZAGUANINE SYNTHASE"/>
    <property type="match status" value="1"/>
</dbReference>
<keyword evidence="6 8" id="KW-0411">Iron-sulfur</keyword>
<evidence type="ECO:0000256" key="7">
    <source>
        <dbReference type="ARBA" id="ARBA00023239"/>
    </source>
</evidence>
<dbReference type="SFLD" id="SFLDS00029">
    <property type="entry name" value="Radical_SAM"/>
    <property type="match status" value="1"/>
</dbReference>
<comment type="cofactor">
    <cofactor evidence="8">
        <name>[4Fe-4S] cluster</name>
        <dbReference type="ChEBI" id="CHEBI:49883"/>
    </cofactor>
    <text evidence="8">Binds 1 [4Fe-4S] cluster. The cluster is coordinated with 3 cysteines and an exchangeable S-adenosyl-L-methionine.</text>
</comment>
<comment type="function">
    <text evidence="8">Catalyzes the complex heterocyclic radical-mediated conversion of 6-carboxy-5,6,7,8-tetrahydropterin (CPH4) to 7-carboxy-7-deazaguanine (CDG), a step common to the biosynthetic pathways of all 7-deazapurine-containing compounds.</text>
</comment>
<evidence type="ECO:0000256" key="4">
    <source>
        <dbReference type="ARBA" id="ARBA00022842"/>
    </source>
</evidence>
<dbReference type="EMBL" id="LNZC01000006">
    <property type="protein sequence ID" value="KTD81279.1"/>
    <property type="molecule type" value="Genomic_DNA"/>
</dbReference>
<feature type="binding site" evidence="8">
    <location>
        <position position="77"/>
    </location>
    <ligand>
        <name>S-adenosyl-L-methionine</name>
        <dbReference type="ChEBI" id="CHEBI:59789"/>
    </ligand>
</feature>
<dbReference type="CDD" id="cd01335">
    <property type="entry name" value="Radical_SAM"/>
    <property type="match status" value="1"/>
</dbReference>
<dbReference type="PROSITE" id="PS51918">
    <property type="entry name" value="RADICAL_SAM"/>
    <property type="match status" value="1"/>
</dbReference>
<dbReference type="GO" id="GO:0008616">
    <property type="term" value="P:tRNA queuosine(34) biosynthetic process"/>
    <property type="evidence" value="ECO:0007669"/>
    <property type="project" value="UniProtKB-UniRule"/>
</dbReference>
<dbReference type="STRING" id="45076.Lwor_0780"/>
<dbReference type="PATRIC" id="fig|45076.6.peg.851"/>
<dbReference type="GO" id="GO:1904047">
    <property type="term" value="F:S-adenosyl-L-methionine binding"/>
    <property type="evidence" value="ECO:0007669"/>
    <property type="project" value="UniProtKB-UniRule"/>
</dbReference>
<keyword evidence="7 8" id="KW-0456">Lyase</keyword>
<comment type="caution">
    <text evidence="8">Lacks conserved residue(s) required for the propagation of feature annotation.</text>
</comment>
<feature type="binding site" evidence="8">
    <location>
        <position position="36"/>
    </location>
    <ligand>
        <name>[4Fe-4S] cluster</name>
        <dbReference type="ChEBI" id="CHEBI:49883"/>
        <note>4Fe-4S-S-AdoMet</note>
    </ligand>
</feature>
<comment type="subunit">
    <text evidence="8">Homodimer.</text>
</comment>
<reference evidence="10 11" key="1">
    <citation type="submission" date="2015-11" db="EMBL/GenBank/DDBJ databases">
        <title>Genomic analysis of 38 Legionella species identifies large and diverse effector repertoires.</title>
        <authorList>
            <person name="Burstein D."/>
            <person name="Amaro F."/>
            <person name="Zusman T."/>
            <person name="Lifshitz Z."/>
            <person name="Cohen O."/>
            <person name="Gilbert J.A."/>
            <person name="Pupko T."/>
            <person name="Shuman H.A."/>
            <person name="Segal G."/>
        </authorList>
    </citation>
    <scope>NUCLEOTIDE SEQUENCE [LARGE SCALE GENOMIC DNA]</scope>
    <source>
        <strain evidence="10 11">ATCC 49508</strain>
    </source>
</reference>
<evidence type="ECO:0000259" key="9">
    <source>
        <dbReference type="PROSITE" id="PS51918"/>
    </source>
</evidence>
<dbReference type="GO" id="GO:0051539">
    <property type="term" value="F:4 iron, 4 sulfur cluster binding"/>
    <property type="evidence" value="ECO:0007669"/>
    <property type="project" value="UniProtKB-UniRule"/>
</dbReference>
<dbReference type="InterPro" id="IPR027621">
    <property type="entry name" value="rSAM_QueE_gams"/>
</dbReference>
<dbReference type="PIRSF" id="PIRSF000370">
    <property type="entry name" value="QueE"/>
    <property type="match status" value="1"/>
</dbReference>
<dbReference type="HAMAP" id="MF_00917">
    <property type="entry name" value="QueE"/>
    <property type="match status" value="1"/>
</dbReference>
<keyword evidence="2 8" id="KW-0949">S-adenosyl-L-methionine</keyword>
<evidence type="ECO:0000256" key="1">
    <source>
        <dbReference type="ARBA" id="ARBA00022485"/>
    </source>
</evidence>
<dbReference type="SUPFAM" id="SSF102114">
    <property type="entry name" value="Radical SAM enzymes"/>
    <property type="match status" value="1"/>
</dbReference>
<dbReference type="GO" id="GO:0000287">
    <property type="term" value="F:magnesium ion binding"/>
    <property type="evidence" value="ECO:0007669"/>
    <property type="project" value="UniProtKB-UniRule"/>
</dbReference>
<dbReference type="OrthoDB" id="9792276at2"/>
<comment type="cofactor">
    <cofactor evidence="8">
        <name>Mg(2+)</name>
        <dbReference type="ChEBI" id="CHEBI:18420"/>
    </cofactor>
</comment>